<dbReference type="InParanoid" id="A0A1Y2GYZ8"/>
<dbReference type="InterPro" id="IPR026055">
    <property type="entry name" value="FAR"/>
</dbReference>
<dbReference type="EC" id="1.2.1.84" evidence="1"/>
<dbReference type="AlphaFoldDB" id="A0A1Y2GYZ8"/>
<feature type="domain" description="Thioester reductase (TE)" evidence="2">
    <location>
        <begin position="25"/>
        <end position="309"/>
    </location>
</feature>
<dbReference type="Proteomes" id="UP000193648">
    <property type="component" value="Unassembled WGS sequence"/>
</dbReference>
<evidence type="ECO:0000259" key="2">
    <source>
        <dbReference type="Pfam" id="PF07993"/>
    </source>
</evidence>
<comment type="catalytic activity">
    <reaction evidence="1">
        <text>a long-chain fatty acyl-CoA + 2 NADPH + 2 H(+) = a long-chain primary fatty alcohol + 2 NADP(+) + CoA</text>
        <dbReference type="Rhea" id="RHEA:52716"/>
        <dbReference type="ChEBI" id="CHEBI:15378"/>
        <dbReference type="ChEBI" id="CHEBI:57287"/>
        <dbReference type="ChEBI" id="CHEBI:57783"/>
        <dbReference type="ChEBI" id="CHEBI:58349"/>
        <dbReference type="ChEBI" id="CHEBI:77396"/>
        <dbReference type="ChEBI" id="CHEBI:83139"/>
        <dbReference type="EC" id="1.2.1.84"/>
    </reaction>
</comment>
<keyword evidence="1" id="KW-0443">Lipid metabolism</keyword>
<dbReference type="STRING" id="64571.A0A1Y2GYZ8"/>
<comment type="caution">
    <text evidence="3">The sequence shown here is derived from an EMBL/GenBank/DDBJ whole genome shotgun (WGS) entry which is preliminary data.</text>
</comment>
<dbReference type="InterPro" id="IPR036291">
    <property type="entry name" value="NAD(P)-bd_dom_sf"/>
</dbReference>
<comment type="function">
    <text evidence="1">Catalyzes the reduction of fatty acyl-CoA to fatty alcohols.</text>
</comment>
<dbReference type="OrthoDB" id="429813at2759"/>
<dbReference type="CDD" id="cd05236">
    <property type="entry name" value="FAR-N_SDR_e"/>
    <property type="match status" value="1"/>
</dbReference>
<dbReference type="GO" id="GO:0080019">
    <property type="term" value="F:alcohol-forming very long-chain fatty acyl-CoA reductase activity"/>
    <property type="evidence" value="ECO:0007669"/>
    <property type="project" value="InterPro"/>
</dbReference>
<dbReference type="EMBL" id="MCFF01000004">
    <property type="protein sequence ID" value="ORZ27528.1"/>
    <property type="molecule type" value="Genomic_DNA"/>
</dbReference>
<reference evidence="3 4" key="1">
    <citation type="submission" date="2016-07" db="EMBL/GenBank/DDBJ databases">
        <title>Pervasive Adenine N6-methylation of Active Genes in Fungi.</title>
        <authorList>
            <consortium name="DOE Joint Genome Institute"/>
            <person name="Mondo S.J."/>
            <person name="Dannebaum R.O."/>
            <person name="Kuo R.C."/>
            <person name="Labutti K."/>
            <person name="Haridas S."/>
            <person name="Kuo A."/>
            <person name="Salamov A."/>
            <person name="Ahrendt S.R."/>
            <person name="Lipzen A."/>
            <person name="Sullivan W."/>
            <person name="Andreopoulos W.B."/>
            <person name="Clum A."/>
            <person name="Lindquist E."/>
            <person name="Daum C."/>
            <person name="Ramamoorthy G.K."/>
            <person name="Gryganskyi A."/>
            <person name="Culley D."/>
            <person name="Magnuson J.K."/>
            <person name="James T.Y."/>
            <person name="O'Malley M.A."/>
            <person name="Stajich J.E."/>
            <person name="Spatafora J.W."/>
            <person name="Visel A."/>
            <person name="Grigoriev I.V."/>
        </authorList>
    </citation>
    <scope>NUCLEOTIDE SEQUENCE [LARGE SCALE GENOMIC DNA]</scope>
    <source>
        <strain evidence="3 4">NRRL 3116</strain>
    </source>
</reference>
<gene>
    <name evidence="3" type="ORF">BCR41DRAFT_383916</name>
</gene>
<dbReference type="InterPro" id="IPR013120">
    <property type="entry name" value="FAR_NAD-bd"/>
</dbReference>
<keyword evidence="4" id="KW-1185">Reference proteome</keyword>
<evidence type="ECO:0000313" key="4">
    <source>
        <dbReference type="Proteomes" id="UP000193648"/>
    </source>
</evidence>
<dbReference type="SUPFAM" id="SSF51735">
    <property type="entry name" value="NAD(P)-binding Rossmann-fold domains"/>
    <property type="match status" value="1"/>
</dbReference>
<dbReference type="Gene3D" id="3.40.50.720">
    <property type="entry name" value="NAD(P)-binding Rossmann-like Domain"/>
    <property type="match status" value="1"/>
</dbReference>
<dbReference type="RefSeq" id="XP_021885255.1">
    <property type="nucleotide sequence ID" value="XM_022027515.1"/>
</dbReference>
<evidence type="ECO:0000313" key="3">
    <source>
        <dbReference type="EMBL" id="ORZ27528.1"/>
    </source>
</evidence>
<keyword evidence="1" id="KW-0521">NADP</keyword>
<name>A0A1Y2GYZ8_9FUNG</name>
<dbReference type="Pfam" id="PF07993">
    <property type="entry name" value="NAD_binding_4"/>
    <property type="match status" value="1"/>
</dbReference>
<keyword evidence="1" id="KW-0444">Lipid biosynthesis</keyword>
<accession>A0A1Y2GYZ8</accession>
<dbReference type="GO" id="GO:0035336">
    <property type="term" value="P:long-chain fatty-acyl-CoA metabolic process"/>
    <property type="evidence" value="ECO:0007669"/>
    <property type="project" value="TreeGrafter"/>
</dbReference>
<keyword evidence="1" id="KW-0560">Oxidoreductase</keyword>
<sequence>MSPPQNKYGPAKAIEFYNKNTVIFLTGATGFIGKAILEKLLRSFPQITKIYLLIRVSGKKTLKDRIENIFSSRIFDTVKSQFSSAQEFQEKIVRKVVPVKGDISANHLGLSDEDMAMVQEDTTVFINSAASIKFNDPLKTALEINTNGPLRIFEIAKGCKNLAAIVHISTCFVNAPMFEQHIDEIIYPHPLGDDPEAIYDMLSTKMSSKEIKDYEESVVLKAYPNTYTFAKSLAEHLIKSRYRDMALPIVIVRPAIVTAAYKEPVPGWVEGSAATNKAIVAGSIGLIQEWIGNESTKTDLVPVDFVVKTTLLSATTADRTLTEPRIYHVGTSCINPITWGEFKTYLNSYLIVAGPPSQRISDDIRCDFYLPAEFERRFEARFGELIRTLDQHKDNEKLKRQIIMAKNLIIDFKAFTLNQWFFDVTNTLALDDAAPEELKSELKSGLKEGMDWHRYMVCYASGVHRFILGEEVAIPYGMVAKEKITGRL</sequence>
<protein>
    <recommendedName>
        <fullName evidence="1">Fatty acyl-CoA reductase</fullName>
        <ecNumber evidence="1">1.2.1.84</ecNumber>
    </recommendedName>
</protein>
<organism evidence="3 4">
    <name type="scientific">Lobosporangium transversale</name>
    <dbReference type="NCBI Taxonomy" id="64571"/>
    <lineage>
        <taxon>Eukaryota</taxon>
        <taxon>Fungi</taxon>
        <taxon>Fungi incertae sedis</taxon>
        <taxon>Mucoromycota</taxon>
        <taxon>Mortierellomycotina</taxon>
        <taxon>Mortierellomycetes</taxon>
        <taxon>Mortierellales</taxon>
        <taxon>Mortierellaceae</taxon>
        <taxon>Lobosporangium</taxon>
    </lineage>
</organism>
<dbReference type="GeneID" id="33569358"/>
<dbReference type="PANTHER" id="PTHR11011:SF45">
    <property type="entry name" value="FATTY ACYL-COA REDUCTASE CG8306-RELATED"/>
    <property type="match status" value="1"/>
</dbReference>
<dbReference type="GO" id="GO:0102965">
    <property type="term" value="F:alcohol-forming long-chain fatty acyl-CoA reductase activity"/>
    <property type="evidence" value="ECO:0007669"/>
    <property type="project" value="UniProtKB-EC"/>
</dbReference>
<dbReference type="PANTHER" id="PTHR11011">
    <property type="entry name" value="MALE STERILITY PROTEIN 2-RELATED"/>
    <property type="match status" value="1"/>
</dbReference>
<evidence type="ECO:0000256" key="1">
    <source>
        <dbReference type="RuleBase" id="RU363097"/>
    </source>
</evidence>
<comment type="similarity">
    <text evidence="1">Belongs to the fatty acyl-CoA reductase family.</text>
</comment>
<proteinExistence type="inferred from homology"/>